<dbReference type="EMBL" id="JBDODL010000101">
    <property type="protein sequence ID" value="MES1918653.1"/>
    <property type="molecule type" value="Genomic_DNA"/>
</dbReference>
<dbReference type="InterPro" id="IPR050870">
    <property type="entry name" value="FAST_kinase"/>
</dbReference>
<dbReference type="PROSITE" id="PS51286">
    <property type="entry name" value="RAP"/>
    <property type="match status" value="1"/>
</dbReference>
<sequence>MNYCEELLFKNIASQAVKTIKEFAPQNISNLIWSFGALKIGETELLEKIIDESLKRLEEFNTQNLSNLAWSLAQLVPASRYNDVLFEEVSAVCIIKTEYFNARYFSNLLWAFAVAGFFPEPLVERAIDYMNTAEPSELEDLGAAYKAQWYQVDLTLKLERPVFSRRVSLRKAILTLVSREFLKNEIVSSENSVEVNNILNFLQLDYSSNFILNEGFVVSNMLQPESQRVAVNFLGPHNFLKSSLEMSGESALRGRLLKEIGWKIAVIEHKELERCNNFEQKVRLVADRLLNVGIQIHDQILSPLIDCRQNEMVDFKKSDFFGDDGRLDSLAMGVSGKEEKTGQSILEGIIYKSFVKRYLKIFLYDVEIIKPLGGRFGEGFYFEMVEINLMDNTAGYFLHVSDHSPSFIHPIKIK</sequence>
<accession>A0ABV2AGX4</accession>
<dbReference type="PANTHER" id="PTHR21228">
    <property type="entry name" value="FAST LEU-RICH DOMAIN-CONTAINING"/>
    <property type="match status" value="1"/>
</dbReference>
<comment type="caution">
    <text evidence="2">The sequence shown here is derived from an EMBL/GenBank/DDBJ whole genome shotgun (WGS) entry which is preliminary data.</text>
</comment>
<evidence type="ECO:0000259" key="1">
    <source>
        <dbReference type="PROSITE" id="PS51286"/>
    </source>
</evidence>
<name>A0ABV2AGX4_9EUKA</name>
<organism evidence="2 3">
    <name type="scientific">Bonamia ostreae</name>
    <dbReference type="NCBI Taxonomy" id="126728"/>
    <lineage>
        <taxon>Eukaryota</taxon>
        <taxon>Sar</taxon>
        <taxon>Rhizaria</taxon>
        <taxon>Endomyxa</taxon>
        <taxon>Ascetosporea</taxon>
        <taxon>Haplosporida</taxon>
        <taxon>Bonamia</taxon>
    </lineage>
</organism>
<gene>
    <name evidence="2" type="ORF">MHBO_000589</name>
</gene>
<dbReference type="Proteomes" id="UP001439008">
    <property type="component" value="Unassembled WGS sequence"/>
</dbReference>
<keyword evidence="3" id="KW-1185">Reference proteome</keyword>
<reference evidence="2 3" key="1">
    <citation type="journal article" date="2024" name="BMC Biol.">
        <title>Comparative genomics of Ascetosporea gives new insight into the evolutionary basis for animal parasitism in Rhizaria.</title>
        <authorList>
            <person name="Hiltunen Thoren M."/>
            <person name="Onut-Brannstrom I."/>
            <person name="Alfjorden A."/>
            <person name="Peckova H."/>
            <person name="Swords F."/>
            <person name="Hooper C."/>
            <person name="Holzer A.S."/>
            <person name="Bass D."/>
            <person name="Burki F."/>
        </authorList>
    </citation>
    <scope>NUCLEOTIDE SEQUENCE [LARGE SCALE GENOMIC DNA]</scope>
    <source>
        <strain evidence="2">20-A016</strain>
    </source>
</reference>
<dbReference type="SMART" id="SM00952">
    <property type="entry name" value="RAP"/>
    <property type="match status" value="1"/>
</dbReference>
<proteinExistence type="predicted"/>
<feature type="domain" description="RAP" evidence="1">
    <location>
        <begin position="229"/>
        <end position="287"/>
    </location>
</feature>
<evidence type="ECO:0000313" key="3">
    <source>
        <dbReference type="Proteomes" id="UP001439008"/>
    </source>
</evidence>
<protein>
    <recommendedName>
        <fullName evidence="1">RAP domain-containing protein</fullName>
    </recommendedName>
</protein>
<evidence type="ECO:0000313" key="2">
    <source>
        <dbReference type="EMBL" id="MES1918653.1"/>
    </source>
</evidence>
<dbReference type="InterPro" id="IPR013584">
    <property type="entry name" value="RAP"/>
</dbReference>
<dbReference type="PANTHER" id="PTHR21228:SF40">
    <property type="entry name" value="LD45607P"/>
    <property type="match status" value="1"/>
</dbReference>
<dbReference type="Pfam" id="PF08373">
    <property type="entry name" value="RAP"/>
    <property type="match status" value="1"/>
</dbReference>